<keyword evidence="3" id="KW-1185">Reference proteome</keyword>
<accession>A0ABT5MHV0</accession>
<keyword evidence="1" id="KW-0732">Signal</keyword>
<organism evidence="2 3">
    <name type="scientific">Curvibacter microcysteis</name>
    <dbReference type="NCBI Taxonomy" id="3026419"/>
    <lineage>
        <taxon>Bacteria</taxon>
        <taxon>Pseudomonadati</taxon>
        <taxon>Pseudomonadota</taxon>
        <taxon>Betaproteobacteria</taxon>
        <taxon>Burkholderiales</taxon>
        <taxon>Comamonadaceae</taxon>
        <taxon>Curvibacter</taxon>
    </lineage>
</organism>
<feature type="signal peptide" evidence="1">
    <location>
        <begin position="1"/>
        <end position="28"/>
    </location>
</feature>
<feature type="chain" id="PRO_5047530937" description="Lipoprotein transmembrane" evidence="1">
    <location>
        <begin position="29"/>
        <end position="176"/>
    </location>
</feature>
<reference evidence="2 3" key="1">
    <citation type="submission" date="2023-02" db="EMBL/GenBank/DDBJ databases">
        <title>Bacterial whole genome sequence for Curvibacter sp. HBC28.</title>
        <authorList>
            <person name="Le V."/>
            <person name="Ko S.-R."/>
            <person name="Ahn C.-Y."/>
            <person name="Oh H.-M."/>
        </authorList>
    </citation>
    <scope>NUCLEOTIDE SEQUENCE [LARGE SCALE GENOMIC DNA]</scope>
    <source>
        <strain evidence="2 3">HBC28</strain>
    </source>
</reference>
<protein>
    <recommendedName>
        <fullName evidence="4">Lipoprotein transmembrane</fullName>
    </recommendedName>
</protein>
<evidence type="ECO:0000313" key="2">
    <source>
        <dbReference type="EMBL" id="MDD0816158.1"/>
    </source>
</evidence>
<evidence type="ECO:0000313" key="3">
    <source>
        <dbReference type="Proteomes" id="UP001528672"/>
    </source>
</evidence>
<comment type="caution">
    <text evidence="2">The sequence shown here is derived from an EMBL/GenBank/DDBJ whole genome shotgun (WGS) entry which is preliminary data.</text>
</comment>
<name>A0ABT5MHV0_9BURK</name>
<sequence length="176" mass="19480">MSFTQAGSRRAGLLAALAVAAGLLSACAGTPVFRFPSSQPLGSTRADVLSRLGPPTATYALAAGERLQYSFLPAGTAVYNLDLDAQGRLQRIDQPLEKNRLDTDLVIDQTQAADIRRRYGAPVRVDHVARFEGDVWVYRFLDLNEAFYAYLHLDPQGVLRRVVYQQVRDSGERLLR</sequence>
<evidence type="ECO:0000256" key="1">
    <source>
        <dbReference type="SAM" id="SignalP"/>
    </source>
</evidence>
<proteinExistence type="predicted"/>
<dbReference type="RefSeq" id="WP_273927851.1">
    <property type="nucleotide sequence ID" value="NZ_JAQSIO010000006.1"/>
</dbReference>
<dbReference type="Proteomes" id="UP001528672">
    <property type="component" value="Unassembled WGS sequence"/>
</dbReference>
<dbReference type="EMBL" id="JAQSIO010000006">
    <property type="protein sequence ID" value="MDD0816158.1"/>
    <property type="molecule type" value="Genomic_DNA"/>
</dbReference>
<evidence type="ECO:0008006" key="4">
    <source>
        <dbReference type="Google" id="ProtNLM"/>
    </source>
</evidence>
<gene>
    <name evidence="2" type="ORF">PSQ39_16080</name>
</gene>